<proteinExistence type="predicted"/>
<reference evidence="1" key="2">
    <citation type="submission" date="2025-05" db="UniProtKB">
        <authorList>
            <consortium name="EnsemblMetazoa"/>
        </authorList>
    </citation>
    <scope>IDENTIFICATION</scope>
</reference>
<dbReference type="Proteomes" id="UP001652680">
    <property type="component" value="Unassembled WGS sequence"/>
</dbReference>
<dbReference type="InterPro" id="IPR009003">
    <property type="entry name" value="Peptidase_S1_PA"/>
</dbReference>
<reference evidence="2" key="1">
    <citation type="journal article" date="2021" name="Elife">
        <title>Highly contiguous assemblies of 101 drosophilid genomes.</title>
        <authorList>
            <person name="Kim B.Y."/>
            <person name="Wang J.R."/>
            <person name="Miller D.E."/>
            <person name="Barmina O."/>
            <person name="Delaney E."/>
            <person name="Thompson A."/>
            <person name="Comeault A.A."/>
            <person name="Peede D."/>
            <person name="D'Agostino E.R."/>
            <person name="Pelaez J."/>
            <person name="Aguilar J.M."/>
            <person name="Haji D."/>
            <person name="Matsunaga T."/>
            <person name="Armstrong E.E."/>
            <person name="Zych M."/>
            <person name="Ogawa Y."/>
            <person name="Stamenkovic-Radak M."/>
            <person name="Jelic M."/>
            <person name="Veselinovic M.S."/>
            <person name="Tanaskovic M."/>
            <person name="Eric P."/>
            <person name="Gao J.J."/>
            <person name="Katoh T.K."/>
            <person name="Toda M.J."/>
            <person name="Watabe H."/>
            <person name="Watada M."/>
            <person name="Davis J.S."/>
            <person name="Moyle L.C."/>
            <person name="Manoli G."/>
            <person name="Bertolini E."/>
            <person name="Kostal V."/>
            <person name="Hawley R.S."/>
            <person name="Takahashi A."/>
            <person name="Jones C.D."/>
            <person name="Price D.K."/>
            <person name="Whiteman N."/>
            <person name="Kopp A."/>
            <person name="Matute D.R."/>
            <person name="Petrov D.A."/>
        </authorList>
    </citation>
    <scope>NUCLEOTIDE SEQUENCE [LARGE SCALE GENOMIC DNA]</scope>
</reference>
<dbReference type="InterPro" id="IPR043504">
    <property type="entry name" value="Peptidase_S1_PA_chymotrypsin"/>
</dbReference>
<dbReference type="RefSeq" id="XP_044317980.1">
    <property type="nucleotide sequence ID" value="XM_044462045.1"/>
</dbReference>
<protein>
    <recommendedName>
        <fullName evidence="3">Peptidase S1 domain-containing protein</fullName>
    </recommendedName>
</protein>
<evidence type="ECO:0000313" key="1">
    <source>
        <dbReference type="EnsemblMetazoa" id="XP_044317980.1"/>
    </source>
</evidence>
<evidence type="ECO:0000313" key="2">
    <source>
        <dbReference type="Proteomes" id="UP001652680"/>
    </source>
</evidence>
<keyword evidence="2" id="KW-1185">Reference proteome</keyword>
<organism evidence="1 2">
    <name type="scientific">Drosophila rhopaloa</name>
    <name type="common">Fruit fly</name>
    <dbReference type="NCBI Taxonomy" id="1041015"/>
    <lineage>
        <taxon>Eukaryota</taxon>
        <taxon>Metazoa</taxon>
        <taxon>Ecdysozoa</taxon>
        <taxon>Arthropoda</taxon>
        <taxon>Hexapoda</taxon>
        <taxon>Insecta</taxon>
        <taxon>Pterygota</taxon>
        <taxon>Neoptera</taxon>
        <taxon>Endopterygota</taxon>
        <taxon>Diptera</taxon>
        <taxon>Brachycera</taxon>
        <taxon>Muscomorpha</taxon>
        <taxon>Ephydroidea</taxon>
        <taxon>Drosophilidae</taxon>
        <taxon>Drosophila</taxon>
        <taxon>Sophophora</taxon>
    </lineage>
</organism>
<dbReference type="Gene3D" id="2.40.10.10">
    <property type="entry name" value="Trypsin-like serine proteases"/>
    <property type="match status" value="1"/>
</dbReference>
<name>A0ABM5JGP0_DRORH</name>
<dbReference type="SUPFAM" id="SSF50494">
    <property type="entry name" value="Trypsin-like serine proteases"/>
    <property type="match status" value="1"/>
</dbReference>
<dbReference type="GeneID" id="123038154"/>
<dbReference type="EnsemblMetazoa" id="XM_044462045.1">
    <property type="protein sequence ID" value="XP_044317980.1"/>
    <property type="gene ID" value="LOC123038154"/>
</dbReference>
<evidence type="ECO:0008006" key="3">
    <source>
        <dbReference type="Google" id="ProtNLM"/>
    </source>
</evidence>
<accession>A0ABM5JGP0</accession>
<sequence>MLPLDFEGQKPICIVSETYQKQVERIQTFAIFDNVKSKEFSAKPWNSQMCSTYVGTELDQNQLCVENPPGMSQTNEISGDILVNKIMVSAKQYIVLLGVISFSTEDIQILTNVMTHTKWIASKINLN</sequence>